<keyword evidence="2" id="KW-1185">Reference proteome</keyword>
<dbReference type="Proteomes" id="UP000661112">
    <property type="component" value="Unassembled WGS sequence"/>
</dbReference>
<comment type="caution">
    <text evidence="1">The sequence shown here is derived from an EMBL/GenBank/DDBJ whole genome shotgun (WGS) entry which is preliminary data.</text>
</comment>
<reference evidence="1 2" key="1">
    <citation type="journal article" date="2020" name="ISME J.">
        <title>Comparative genomics reveals insights into cyanobacterial evolution and habitat adaptation.</title>
        <authorList>
            <person name="Chen M.Y."/>
            <person name="Teng W.K."/>
            <person name="Zhao L."/>
            <person name="Hu C.X."/>
            <person name="Zhou Y.K."/>
            <person name="Han B.P."/>
            <person name="Song L.R."/>
            <person name="Shu W.S."/>
        </authorList>
    </citation>
    <scope>NUCLEOTIDE SEQUENCE [LARGE SCALE GENOMIC DNA]</scope>
    <source>
        <strain evidence="1 2">FACHB-119</strain>
    </source>
</reference>
<dbReference type="EMBL" id="JACJSG010000019">
    <property type="protein sequence ID" value="MBD2501962.1"/>
    <property type="molecule type" value="Genomic_DNA"/>
</dbReference>
<dbReference type="RefSeq" id="WP_190473901.1">
    <property type="nucleotide sequence ID" value="NZ_JACJSG010000019.1"/>
</dbReference>
<evidence type="ECO:0000313" key="1">
    <source>
        <dbReference type="EMBL" id="MBD2501962.1"/>
    </source>
</evidence>
<name>A0ABR8D463_9NOST</name>
<organism evidence="1 2">
    <name type="scientific">Anabaena azotica FACHB-119</name>
    <dbReference type="NCBI Taxonomy" id="947527"/>
    <lineage>
        <taxon>Bacteria</taxon>
        <taxon>Bacillati</taxon>
        <taxon>Cyanobacteriota</taxon>
        <taxon>Cyanophyceae</taxon>
        <taxon>Nostocales</taxon>
        <taxon>Nostocaceae</taxon>
        <taxon>Anabaena</taxon>
        <taxon>Anabaena azotica</taxon>
    </lineage>
</organism>
<evidence type="ECO:0000313" key="2">
    <source>
        <dbReference type="Proteomes" id="UP000661112"/>
    </source>
</evidence>
<protein>
    <submittedName>
        <fullName evidence="1">Uncharacterized protein</fullName>
    </submittedName>
</protein>
<proteinExistence type="predicted"/>
<gene>
    <name evidence="1" type="ORF">H6G83_15330</name>
</gene>
<accession>A0ABR8D463</accession>
<sequence length="60" mass="6841">MTIFRRSQFYPRVYLGNGEWGMGNGEWGMGNGEWGMGNGEWGMGKKKTLHPYTLTPSLNR</sequence>